<sequence length="72" mass="7696">MVASKIKAMLEDSGDDVTDDSNTKANANTDAANAKVTTNDAAANTANTNNDEDGDGSHTCFWRIFQDFKPVQ</sequence>
<evidence type="ECO:0000256" key="1">
    <source>
        <dbReference type="SAM" id="MobiDB-lite"/>
    </source>
</evidence>
<gene>
    <name evidence="2" type="ORF">OCTVUL_1B013098</name>
</gene>
<keyword evidence="3" id="KW-1185">Reference proteome</keyword>
<evidence type="ECO:0000313" key="2">
    <source>
        <dbReference type="EMBL" id="CAI9729691.1"/>
    </source>
</evidence>
<protein>
    <submittedName>
        <fullName evidence="2">Uncharacterized protein</fullName>
    </submittedName>
</protein>
<organism evidence="2 3">
    <name type="scientific">Octopus vulgaris</name>
    <name type="common">Common octopus</name>
    <dbReference type="NCBI Taxonomy" id="6645"/>
    <lineage>
        <taxon>Eukaryota</taxon>
        <taxon>Metazoa</taxon>
        <taxon>Spiralia</taxon>
        <taxon>Lophotrochozoa</taxon>
        <taxon>Mollusca</taxon>
        <taxon>Cephalopoda</taxon>
        <taxon>Coleoidea</taxon>
        <taxon>Octopodiformes</taxon>
        <taxon>Octopoda</taxon>
        <taxon>Incirrata</taxon>
        <taxon>Octopodidae</taxon>
        <taxon>Octopus</taxon>
    </lineage>
</organism>
<evidence type="ECO:0000313" key="3">
    <source>
        <dbReference type="Proteomes" id="UP001162480"/>
    </source>
</evidence>
<dbReference type="EMBL" id="OX597824">
    <property type="protein sequence ID" value="CAI9729691.1"/>
    <property type="molecule type" value="Genomic_DNA"/>
</dbReference>
<feature type="compositionally biased region" description="Low complexity" evidence="1">
    <location>
        <begin position="23"/>
        <end position="49"/>
    </location>
</feature>
<proteinExistence type="predicted"/>
<reference evidence="2" key="1">
    <citation type="submission" date="2023-08" db="EMBL/GenBank/DDBJ databases">
        <authorList>
            <person name="Alioto T."/>
            <person name="Alioto T."/>
            <person name="Gomez Garrido J."/>
        </authorList>
    </citation>
    <scope>NUCLEOTIDE SEQUENCE</scope>
</reference>
<accession>A0AA36B884</accession>
<feature type="region of interest" description="Disordered" evidence="1">
    <location>
        <begin position="1"/>
        <end position="56"/>
    </location>
</feature>
<dbReference type="AlphaFoldDB" id="A0AA36B884"/>
<dbReference type="Proteomes" id="UP001162480">
    <property type="component" value="Chromosome 11"/>
</dbReference>
<name>A0AA36B884_OCTVU</name>